<dbReference type="AlphaFoldDB" id="A0AA36BNV3"/>
<evidence type="ECO:0008006" key="8">
    <source>
        <dbReference type="Google" id="ProtNLM"/>
    </source>
</evidence>
<dbReference type="InterPro" id="IPR027179">
    <property type="entry name" value="CMC4"/>
</dbReference>
<feature type="disulfide bond" evidence="5">
    <location>
        <begin position="42"/>
        <end position="52"/>
    </location>
</feature>
<dbReference type="SUPFAM" id="SSF47072">
    <property type="entry name" value="Cysteine alpha-hairpin motif"/>
    <property type="match status" value="1"/>
</dbReference>
<evidence type="ECO:0000313" key="6">
    <source>
        <dbReference type="EMBL" id="CAI9736982.1"/>
    </source>
</evidence>
<sequence length="68" mass="7787">MPASKSTDPCKKLACQIQACLQENRYQEAKCQEVINLMLKCCEKYGAKSNCCDGFKDMWKEFPKTNSQ</sequence>
<comment type="similarity">
    <text evidence="2">Belongs to the CMC4 family.</text>
</comment>
<dbReference type="Pfam" id="PF08991">
    <property type="entry name" value="CMC4"/>
    <property type="match status" value="1"/>
</dbReference>
<dbReference type="PROSITE" id="PS51808">
    <property type="entry name" value="CHCH"/>
    <property type="match status" value="1"/>
</dbReference>
<organism evidence="6 7">
    <name type="scientific">Octopus vulgaris</name>
    <name type="common">Common octopus</name>
    <dbReference type="NCBI Taxonomy" id="6645"/>
    <lineage>
        <taxon>Eukaryota</taxon>
        <taxon>Metazoa</taxon>
        <taxon>Spiralia</taxon>
        <taxon>Lophotrochozoa</taxon>
        <taxon>Mollusca</taxon>
        <taxon>Cephalopoda</taxon>
        <taxon>Coleoidea</taxon>
        <taxon>Octopodiformes</taxon>
        <taxon>Octopoda</taxon>
        <taxon>Incirrata</taxon>
        <taxon>Octopodidae</taxon>
        <taxon>Octopus</taxon>
    </lineage>
</organism>
<dbReference type="EMBL" id="OX597832">
    <property type="protein sequence ID" value="CAI9736982.1"/>
    <property type="molecule type" value="Genomic_DNA"/>
</dbReference>
<name>A0AA36BNV3_OCTVU</name>
<feature type="disulfide bond" evidence="5">
    <location>
        <begin position="10"/>
        <end position="41"/>
    </location>
</feature>
<dbReference type="GO" id="GO:0005758">
    <property type="term" value="C:mitochondrial intermembrane space"/>
    <property type="evidence" value="ECO:0007669"/>
    <property type="project" value="TreeGrafter"/>
</dbReference>
<dbReference type="PANTHER" id="PTHR15590:SF0">
    <property type="entry name" value="CX9C MOTIF-CONTAINING PROTEIN 4"/>
    <property type="match status" value="1"/>
</dbReference>
<evidence type="ECO:0000256" key="3">
    <source>
        <dbReference type="ARBA" id="ARBA00023128"/>
    </source>
</evidence>
<comment type="subcellular location">
    <subcellularLocation>
        <location evidence="1">Mitochondrion</location>
    </subcellularLocation>
</comment>
<dbReference type="Gene3D" id="1.10.287.1130">
    <property type="entry name" value="CytochromE C oxidase copper chaperone"/>
    <property type="match status" value="1"/>
</dbReference>
<evidence type="ECO:0000256" key="4">
    <source>
        <dbReference type="ARBA" id="ARBA00023157"/>
    </source>
</evidence>
<keyword evidence="4 5" id="KW-1015">Disulfide bond</keyword>
<dbReference type="PANTHER" id="PTHR15590">
    <property type="entry name" value="CX9C MOTIF-CONTAINING PROTEIN 4"/>
    <property type="match status" value="1"/>
</dbReference>
<evidence type="ECO:0000256" key="5">
    <source>
        <dbReference type="PIRSR" id="PIRSR627179-50"/>
    </source>
</evidence>
<proteinExistence type="inferred from homology"/>
<keyword evidence="3" id="KW-0496">Mitochondrion</keyword>
<keyword evidence="7" id="KW-1185">Reference proteome</keyword>
<feature type="disulfide bond" evidence="5">
    <location>
        <begin position="20"/>
        <end position="31"/>
    </location>
</feature>
<protein>
    <recommendedName>
        <fullName evidence="8">Cx9C motif-containing protein 4</fullName>
    </recommendedName>
</protein>
<gene>
    <name evidence="6" type="ORF">OCTVUL_1B022030</name>
</gene>
<evidence type="ECO:0000313" key="7">
    <source>
        <dbReference type="Proteomes" id="UP001162480"/>
    </source>
</evidence>
<accession>A0AA36BNV3</accession>
<dbReference type="Proteomes" id="UP001162480">
    <property type="component" value="Chromosome 19"/>
</dbReference>
<dbReference type="InterPro" id="IPR009069">
    <property type="entry name" value="Cys_alpha_HP_mot_SF"/>
</dbReference>
<evidence type="ECO:0000256" key="1">
    <source>
        <dbReference type="ARBA" id="ARBA00004173"/>
    </source>
</evidence>
<evidence type="ECO:0000256" key="2">
    <source>
        <dbReference type="ARBA" id="ARBA00009858"/>
    </source>
</evidence>
<reference evidence="6" key="1">
    <citation type="submission" date="2023-08" db="EMBL/GenBank/DDBJ databases">
        <authorList>
            <person name="Alioto T."/>
            <person name="Alioto T."/>
            <person name="Gomez Garrido J."/>
        </authorList>
    </citation>
    <scope>NUCLEOTIDE SEQUENCE</scope>
</reference>